<organism evidence="5 6">
    <name type="scientific">[Myrmecia] bisecta</name>
    <dbReference type="NCBI Taxonomy" id="41462"/>
    <lineage>
        <taxon>Eukaryota</taxon>
        <taxon>Viridiplantae</taxon>
        <taxon>Chlorophyta</taxon>
        <taxon>core chlorophytes</taxon>
        <taxon>Trebouxiophyceae</taxon>
        <taxon>Trebouxiales</taxon>
        <taxon>Trebouxiaceae</taxon>
        <taxon>Myrmecia</taxon>
    </lineage>
</organism>
<comment type="similarity">
    <text evidence="1">Belongs to the TACO1 family.</text>
</comment>
<evidence type="ECO:0000256" key="2">
    <source>
        <dbReference type="SAM" id="MobiDB-lite"/>
    </source>
</evidence>
<dbReference type="Pfam" id="PF20772">
    <property type="entry name" value="TACO1_YebC_N"/>
    <property type="match status" value="1"/>
</dbReference>
<evidence type="ECO:0000256" key="1">
    <source>
        <dbReference type="ARBA" id="ARBA00008724"/>
    </source>
</evidence>
<name>A0AAW1PVX4_9CHLO</name>
<keyword evidence="6" id="KW-1185">Reference proteome</keyword>
<dbReference type="AlphaFoldDB" id="A0AAW1PVX4"/>
<dbReference type="Gene3D" id="3.30.70.980">
    <property type="match status" value="2"/>
</dbReference>
<feature type="domain" description="TACO1/YebC-like second and third" evidence="3">
    <location>
        <begin position="79"/>
        <end position="239"/>
    </location>
</feature>
<dbReference type="HAMAP" id="MF_00693">
    <property type="entry name" value="Transcrip_reg_TACO1"/>
    <property type="match status" value="1"/>
</dbReference>
<reference evidence="5 6" key="1">
    <citation type="journal article" date="2024" name="Nat. Commun.">
        <title>Phylogenomics reveals the evolutionary origins of lichenization in chlorophyte algae.</title>
        <authorList>
            <person name="Puginier C."/>
            <person name="Libourel C."/>
            <person name="Otte J."/>
            <person name="Skaloud P."/>
            <person name="Haon M."/>
            <person name="Grisel S."/>
            <person name="Petersen M."/>
            <person name="Berrin J.G."/>
            <person name="Delaux P.M."/>
            <person name="Dal Grande F."/>
            <person name="Keller J."/>
        </authorList>
    </citation>
    <scope>NUCLEOTIDE SEQUENCE [LARGE SCALE GENOMIC DNA]</scope>
    <source>
        <strain evidence="5 6">SAG 2043</strain>
    </source>
</reference>
<dbReference type="InterPro" id="IPR002876">
    <property type="entry name" value="Transcrip_reg_TACO1-like"/>
</dbReference>
<dbReference type="InterPro" id="IPR029072">
    <property type="entry name" value="YebC-like"/>
</dbReference>
<dbReference type="SUPFAM" id="SSF75625">
    <property type="entry name" value="YebC-like"/>
    <property type="match status" value="1"/>
</dbReference>
<evidence type="ECO:0000259" key="4">
    <source>
        <dbReference type="Pfam" id="PF20772"/>
    </source>
</evidence>
<dbReference type="Gene3D" id="1.10.10.200">
    <property type="match status" value="1"/>
</dbReference>
<dbReference type="InterPro" id="IPR048300">
    <property type="entry name" value="TACO1_YebC-like_2nd/3rd_dom"/>
</dbReference>
<dbReference type="InterPro" id="IPR017856">
    <property type="entry name" value="Integrase-like_N"/>
</dbReference>
<evidence type="ECO:0000313" key="6">
    <source>
        <dbReference type="Proteomes" id="UP001489004"/>
    </source>
</evidence>
<protein>
    <recommendedName>
        <fullName evidence="7">Transcriptional regulatory protein</fullName>
    </recommendedName>
</protein>
<dbReference type="EMBL" id="JALJOR010000008">
    <property type="protein sequence ID" value="KAK9812773.1"/>
    <property type="molecule type" value="Genomic_DNA"/>
</dbReference>
<feature type="domain" description="TACO1/YebC-like N-terminal" evidence="4">
    <location>
        <begin position="4"/>
        <end position="73"/>
    </location>
</feature>
<sequence length="245" mass="26460">MGRRSSKIATRKGAQDAQKAKRYGKIGKLIIQAVKAGGSDPQANTKLKEVLNQAKLVECPKDIIERNLKKATDKSQEDFKEVTYEAYGPGGTGFVMECLTDNVNRSATDVRNAVTRTGGKMADPGSVLFNFQRQGLVFVAPSAGEDEVFEAAMDAGADDVQPVKGEEGCEGYKLLTSVEDFVDVLKNVSSTGIPVDNEHSGLVYSPLTTVEVEDDILDQNALLFERLLSVDDIDAVHTTCAGLQR</sequence>
<dbReference type="Pfam" id="PF01709">
    <property type="entry name" value="Transcrip_reg"/>
    <property type="match status" value="1"/>
</dbReference>
<evidence type="ECO:0008006" key="7">
    <source>
        <dbReference type="Google" id="ProtNLM"/>
    </source>
</evidence>
<dbReference type="GO" id="GO:0009507">
    <property type="term" value="C:chloroplast"/>
    <property type="evidence" value="ECO:0007669"/>
    <property type="project" value="TreeGrafter"/>
</dbReference>
<dbReference type="PANTHER" id="PTHR12532:SF0">
    <property type="entry name" value="TRANSLATIONAL ACTIVATOR OF CYTOCHROME C OXIDASE 1"/>
    <property type="match status" value="1"/>
</dbReference>
<evidence type="ECO:0000259" key="3">
    <source>
        <dbReference type="Pfam" id="PF01709"/>
    </source>
</evidence>
<dbReference type="Proteomes" id="UP001489004">
    <property type="component" value="Unassembled WGS sequence"/>
</dbReference>
<comment type="caution">
    <text evidence="5">The sequence shown here is derived from an EMBL/GenBank/DDBJ whole genome shotgun (WGS) entry which is preliminary data.</text>
</comment>
<accession>A0AAW1PVX4</accession>
<evidence type="ECO:0000313" key="5">
    <source>
        <dbReference type="EMBL" id="KAK9812773.1"/>
    </source>
</evidence>
<dbReference type="NCBIfam" id="NF009044">
    <property type="entry name" value="PRK12378.1"/>
    <property type="match status" value="1"/>
</dbReference>
<dbReference type="InterPro" id="IPR049083">
    <property type="entry name" value="TACO1_YebC_N"/>
</dbReference>
<proteinExistence type="inferred from homology"/>
<dbReference type="InterPro" id="IPR026564">
    <property type="entry name" value="Transcrip_reg_TACO1-like_dom3"/>
</dbReference>
<dbReference type="PANTHER" id="PTHR12532">
    <property type="entry name" value="TRANSLATIONAL ACTIVATOR OF CYTOCHROME C OXIDASE 1"/>
    <property type="match status" value="1"/>
</dbReference>
<feature type="region of interest" description="Disordered" evidence="2">
    <location>
        <begin position="1"/>
        <end position="20"/>
    </location>
</feature>
<feature type="compositionally biased region" description="Basic residues" evidence="2">
    <location>
        <begin position="1"/>
        <end position="10"/>
    </location>
</feature>
<gene>
    <name evidence="5" type="ORF">WJX72_003451</name>
</gene>